<feature type="transmembrane region" description="Helical" evidence="11">
    <location>
        <begin position="367"/>
        <end position="387"/>
    </location>
</feature>
<proteinExistence type="inferred from homology"/>
<evidence type="ECO:0000256" key="10">
    <source>
        <dbReference type="SAM" id="MobiDB-lite"/>
    </source>
</evidence>
<evidence type="ECO:0000256" key="7">
    <source>
        <dbReference type="ARBA" id="ARBA00023170"/>
    </source>
</evidence>
<feature type="transmembrane region" description="Helical" evidence="11">
    <location>
        <begin position="228"/>
        <end position="253"/>
    </location>
</feature>
<sequence length="501" mass="59475">MMNSLLQIDSLKSIDSNESFHRFSIDRRSLNEIIATNSFETFAPLLIDNQWRYPPLWTISLCFAYTSVFIIGLLGNGAVLWVMYTLRYNSPQSMSTNSNTNIFNYFICNLAIADLLVIIFCLFPNLLGSILTNWILGRFVCKAVTYLQGVSVSASIYTLVAISIDRFYGIHQPFQNGFSQLARWYVIWFIWLFSITITSPWLIFFDLEEVDQKLICHEASVEEWMENFYFIFVNFGLQFLLPVSIIILFYVLLYLELSRRRVPCLMFNYPNRTQSLHHKKSQQHQHHHHHQHRYQRQRKQSSIDSFTIKSNYRIMEQSKIRVLKMLIIIVSLFVLSWMPLYIIFYILKFTQIDLDSFNGKLIICLTPLAQWLGASNSCINPILYFFFNNKFRNIARNLFKTKRKFLRNQNCHQMNWKRSIGWRENRNNTILNINISIDNNNNNRNNNIENNHPNNNNNNNEDNNRLHQQLNLILERSDNNRNDINRAINRMEFNTSLLQIF</sequence>
<dbReference type="PROSITE" id="PS50262">
    <property type="entry name" value="G_PROTEIN_RECEP_F1_2"/>
    <property type="match status" value="1"/>
</dbReference>
<dbReference type="PRINTS" id="PR00237">
    <property type="entry name" value="GPCRRHODOPSN"/>
</dbReference>
<feature type="region of interest" description="Disordered" evidence="10">
    <location>
        <begin position="444"/>
        <end position="463"/>
    </location>
</feature>
<dbReference type="PROSITE" id="PS00237">
    <property type="entry name" value="G_PROTEIN_RECEP_F1_1"/>
    <property type="match status" value="1"/>
</dbReference>
<protein>
    <submittedName>
        <fullName evidence="13">Neuropeptide FF receptor 2</fullName>
    </submittedName>
</protein>
<dbReference type="EnsemblMetazoa" id="SSS_4905s_mrna">
    <property type="protein sequence ID" value="KAF7491349.1"/>
    <property type="gene ID" value="SSS_4905"/>
</dbReference>
<dbReference type="PRINTS" id="PR01012">
    <property type="entry name" value="NRPEPTIDEYR"/>
</dbReference>
<evidence type="ECO:0000256" key="5">
    <source>
        <dbReference type="ARBA" id="ARBA00023040"/>
    </source>
</evidence>
<evidence type="ECO:0000256" key="6">
    <source>
        <dbReference type="ARBA" id="ARBA00023136"/>
    </source>
</evidence>
<evidence type="ECO:0000256" key="9">
    <source>
        <dbReference type="RuleBase" id="RU000688"/>
    </source>
</evidence>
<name>A0A834R5K7_SARSC</name>
<keyword evidence="7 9" id="KW-0675">Receptor</keyword>
<comment type="subcellular location">
    <subcellularLocation>
        <location evidence="1">Membrane</location>
        <topology evidence="1">Multi-pass membrane protein</topology>
    </subcellularLocation>
</comment>
<dbReference type="GO" id="GO:0004983">
    <property type="term" value="F:neuropeptide Y receptor activity"/>
    <property type="evidence" value="ECO:0007669"/>
    <property type="project" value="InterPro"/>
</dbReference>
<dbReference type="EMBL" id="WVUK01000060">
    <property type="protein sequence ID" value="KAF7491349.1"/>
    <property type="molecule type" value="Genomic_DNA"/>
</dbReference>
<evidence type="ECO:0000259" key="12">
    <source>
        <dbReference type="PROSITE" id="PS50262"/>
    </source>
</evidence>
<dbReference type="InterPro" id="IPR017452">
    <property type="entry name" value="GPCR_Rhodpsn_7TM"/>
</dbReference>
<evidence type="ECO:0000313" key="14">
    <source>
        <dbReference type="EnsemblMetazoa" id="KAF7491349.1"/>
    </source>
</evidence>
<keyword evidence="3 9" id="KW-0812">Transmembrane</keyword>
<keyword evidence="5 9" id="KW-0297">G-protein coupled receptor</keyword>
<reference evidence="14" key="3">
    <citation type="submission" date="2022-06" db="UniProtKB">
        <authorList>
            <consortium name="EnsemblMetazoa"/>
        </authorList>
    </citation>
    <scope>IDENTIFICATION</scope>
</reference>
<dbReference type="Gene3D" id="1.20.1070.10">
    <property type="entry name" value="Rhodopsin 7-helix transmembrane proteins"/>
    <property type="match status" value="1"/>
</dbReference>
<keyword evidence="6 11" id="KW-0472">Membrane</keyword>
<feature type="compositionally biased region" description="Low complexity" evidence="10">
    <location>
        <begin position="444"/>
        <end position="461"/>
    </location>
</feature>
<dbReference type="GO" id="GO:0005886">
    <property type="term" value="C:plasma membrane"/>
    <property type="evidence" value="ECO:0007669"/>
    <property type="project" value="TreeGrafter"/>
</dbReference>
<feature type="transmembrane region" description="Helical" evidence="11">
    <location>
        <begin position="322"/>
        <end position="347"/>
    </location>
</feature>
<evidence type="ECO:0000256" key="2">
    <source>
        <dbReference type="ARBA" id="ARBA00010663"/>
    </source>
</evidence>
<organism evidence="13">
    <name type="scientific">Sarcoptes scabiei</name>
    <name type="common">Itch mite</name>
    <name type="synonym">Acarus scabiei</name>
    <dbReference type="NCBI Taxonomy" id="52283"/>
    <lineage>
        <taxon>Eukaryota</taxon>
        <taxon>Metazoa</taxon>
        <taxon>Ecdysozoa</taxon>
        <taxon>Arthropoda</taxon>
        <taxon>Chelicerata</taxon>
        <taxon>Arachnida</taxon>
        <taxon>Acari</taxon>
        <taxon>Acariformes</taxon>
        <taxon>Sarcoptiformes</taxon>
        <taxon>Astigmata</taxon>
        <taxon>Psoroptidia</taxon>
        <taxon>Sarcoptoidea</taxon>
        <taxon>Sarcoptidae</taxon>
        <taxon>Sarcoptinae</taxon>
        <taxon>Sarcoptes</taxon>
    </lineage>
</organism>
<accession>A0A834R5K7</accession>
<feature type="transmembrane region" description="Helical" evidence="11">
    <location>
        <begin position="102"/>
        <end position="126"/>
    </location>
</feature>
<dbReference type="SUPFAM" id="SSF81321">
    <property type="entry name" value="Family A G protein-coupled receptor-like"/>
    <property type="match status" value="1"/>
</dbReference>
<evidence type="ECO:0000313" key="13">
    <source>
        <dbReference type="EMBL" id="KAF7491349.1"/>
    </source>
</evidence>
<dbReference type="PANTHER" id="PTHR45695:SF15">
    <property type="entry name" value="OPSIN RH2"/>
    <property type="match status" value="1"/>
</dbReference>
<feature type="transmembrane region" description="Helical" evidence="11">
    <location>
        <begin position="185"/>
        <end position="204"/>
    </location>
</feature>
<dbReference type="SMART" id="SM01381">
    <property type="entry name" value="7TM_GPCR_Srsx"/>
    <property type="match status" value="1"/>
</dbReference>
<keyword evidence="4 11" id="KW-1133">Transmembrane helix</keyword>
<evidence type="ECO:0000256" key="8">
    <source>
        <dbReference type="ARBA" id="ARBA00023224"/>
    </source>
</evidence>
<dbReference type="Proteomes" id="UP000070412">
    <property type="component" value="Unassembled WGS sequence"/>
</dbReference>
<dbReference type="InterPro" id="IPR000611">
    <property type="entry name" value="NPY_rcpt"/>
</dbReference>
<evidence type="ECO:0000256" key="1">
    <source>
        <dbReference type="ARBA" id="ARBA00004141"/>
    </source>
</evidence>
<evidence type="ECO:0000256" key="3">
    <source>
        <dbReference type="ARBA" id="ARBA00022692"/>
    </source>
</evidence>
<dbReference type="AlphaFoldDB" id="A0A834R5K7"/>
<evidence type="ECO:0000256" key="11">
    <source>
        <dbReference type="SAM" id="Phobius"/>
    </source>
</evidence>
<comment type="similarity">
    <text evidence="2 9">Belongs to the G-protein coupled receptor 1 family.</text>
</comment>
<keyword evidence="8 9" id="KW-0807">Transducer</keyword>
<evidence type="ECO:0000256" key="4">
    <source>
        <dbReference type="ARBA" id="ARBA00022989"/>
    </source>
</evidence>
<reference evidence="13" key="2">
    <citation type="submission" date="2020-01" db="EMBL/GenBank/DDBJ databases">
        <authorList>
            <person name="Korhonen P.K.K."/>
            <person name="Guangxu M.G."/>
            <person name="Wang T.W."/>
            <person name="Stroehlein A.J.S."/>
            <person name="Young N.D."/>
            <person name="Ang C.-S.A."/>
            <person name="Fernando D.W.F."/>
            <person name="Lu H.L."/>
            <person name="Taylor S.T."/>
            <person name="Ehtesham M.E.M."/>
            <person name="Najaraj S.H.N."/>
            <person name="Harsha G.H.G."/>
            <person name="Madugundu A.M."/>
            <person name="Renuse S.R."/>
            <person name="Holt D.H."/>
            <person name="Pandey A.P."/>
            <person name="Papenfuss A.P."/>
            <person name="Gasser R.B.G."/>
            <person name="Fischer K.F."/>
        </authorList>
    </citation>
    <scope>NUCLEOTIDE SEQUENCE</scope>
    <source>
        <strain evidence="13">SSS_KF_BRIS2020</strain>
    </source>
</reference>
<feature type="transmembrane region" description="Helical" evidence="11">
    <location>
        <begin position="56"/>
        <end position="82"/>
    </location>
</feature>
<keyword evidence="15" id="KW-1185">Reference proteome</keyword>
<reference evidence="15" key="1">
    <citation type="journal article" date="2020" name="PLoS Negl. Trop. Dis.">
        <title>High-quality nuclear genome for Sarcoptes scabiei-A critical resource for a neglected parasite.</title>
        <authorList>
            <person name="Korhonen P.K."/>
            <person name="Gasser R.B."/>
            <person name="Ma G."/>
            <person name="Wang T."/>
            <person name="Stroehlein A.J."/>
            <person name="Young N.D."/>
            <person name="Ang C.S."/>
            <person name="Fernando D.D."/>
            <person name="Lu H.C."/>
            <person name="Taylor S."/>
            <person name="Reynolds S.L."/>
            <person name="Mofiz E."/>
            <person name="Najaraj S.H."/>
            <person name="Gowda H."/>
            <person name="Madugundu A."/>
            <person name="Renuse S."/>
            <person name="Holt D."/>
            <person name="Pandey A."/>
            <person name="Papenfuss A.T."/>
            <person name="Fischer K."/>
        </authorList>
    </citation>
    <scope>NUCLEOTIDE SEQUENCE [LARGE SCALE GENOMIC DNA]</scope>
</reference>
<dbReference type="InterPro" id="IPR000276">
    <property type="entry name" value="GPCR_Rhodpsn"/>
</dbReference>
<dbReference type="Pfam" id="PF00001">
    <property type="entry name" value="7tm_1"/>
    <property type="match status" value="1"/>
</dbReference>
<evidence type="ECO:0000313" key="15">
    <source>
        <dbReference type="Proteomes" id="UP000070412"/>
    </source>
</evidence>
<feature type="domain" description="G-protein coupled receptors family 1 profile" evidence="12">
    <location>
        <begin position="75"/>
        <end position="384"/>
    </location>
</feature>
<dbReference type="PANTHER" id="PTHR45695">
    <property type="entry name" value="LEUCOKININ RECEPTOR-RELATED"/>
    <property type="match status" value="1"/>
</dbReference>
<feature type="transmembrane region" description="Helical" evidence="11">
    <location>
        <begin position="146"/>
        <end position="164"/>
    </location>
</feature>
<dbReference type="OrthoDB" id="5975505at2759"/>
<gene>
    <name evidence="13" type="ORF">SSS_4905</name>
</gene>